<dbReference type="AlphaFoldDB" id="A0A0G4MYJ1"/>
<reference evidence="2 3" key="1">
    <citation type="submission" date="2015-05" db="EMBL/GenBank/DDBJ databases">
        <authorList>
            <person name="Wang D.B."/>
            <person name="Wang M."/>
        </authorList>
    </citation>
    <scope>NUCLEOTIDE SEQUENCE [LARGE SCALE GENOMIC DNA]</scope>
    <source>
        <strain evidence="2">VL1</strain>
    </source>
</reference>
<feature type="region of interest" description="Disordered" evidence="1">
    <location>
        <begin position="1"/>
        <end position="32"/>
    </location>
</feature>
<proteinExistence type="predicted"/>
<name>A0A0G4MYJ1_VERLO</name>
<organism evidence="2 3">
    <name type="scientific">Verticillium longisporum</name>
    <name type="common">Verticillium dahliae var. longisporum</name>
    <dbReference type="NCBI Taxonomy" id="100787"/>
    <lineage>
        <taxon>Eukaryota</taxon>
        <taxon>Fungi</taxon>
        <taxon>Dikarya</taxon>
        <taxon>Ascomycota</taxon>
        <taxon>Pezizomycotina</taxon>
        <taxon>Sordariomycetes</taxon>
        <taxon>Hypocreomycetidae</taxon>
        <taxon>Glomerellales</taxon>
        <taxon>Plectosphaerellaceae</taxon>
        <taxon>Verticillium</taxon>
    </lineage>
</organism>
<sequence>GPPRLVAGDAGEQGRVWRGRHGQRHARSRRWR</sequence>
<gene>
    <name evidence="2" type="ORF">BN1708_020614</name>
</gene>
<dbReference type="EMBL" id="CVQH01025847">
    <property type="protein sequence ID" value="CRK39189.1"/>
    <property type="molecule type" value="Genomic_DNA"/>
</dbReference>
<feature type="non-terminal residue" evidence="2">
    <location>
        <position position="1"/>
    </location>
</feature>
<protein>
    <submittedName>
        <fullName evidence="2">Uncharacterized protein</fullName>
    </submittedName>
</protein>
<evidence type="ECO:0000313" key="2">
    <source>
        <dbReference type="EMBL" id="CRK39189.1"/>
    </source>
</evidence>
<evidence type="ECO:0000256" key="1">
    <source>
        <dbReference type="SAM" id="MobiDB-lite"/>
    </source>
</evidence>
<accession>A0A0G4MYJ1</accession>
<evidence type="ECO:0000313" key="3">
    <source>
        <dbReference type="Proteomes" id="UP000044602"/>
    </source>
</evidence>
<dbReference type="Proteomes" id="UP000044602">
    <property type="component" value="Unassembled WGS sequence"/>
</dbReference>
<keyword evidence="3" id="KW-1185">Reference proteome</keyword>
<feature type="compositionally biased region" description="Basic residues" evidence="1">
    <location>
        <begin position="17"/>
        <end position="32"/>
    </location>
</feature>